<dbReference type="Gene3D" id="2.20.200.10">
    <property type="entry name" value="Outer membrane efflux proteins (OEP)"/>
    <property type="match status" value="1"/>
</dbReference>
<accession>A0ABZ2D882</accession>
<dbReference type="Pfam" id="PF02321">
    <property type="entry name" value="OEP"/>
    <property type="match status" value="2"/>
</dbReference>
<protein>
    <submittedName>
        <fullName evidence="3">TolC family protein</fullName>
    </submittedName>
</protein>
<reference evidence="3 4" key="1">
    <citation type="submission" date="2024-02" db="EMBL/GenBank/DDBJ databases">
        <title>The whole genome sequence of five bacterial samples isolated from Abu Dhabi Sabkha-shore region.</title>
        <authorList>
            <person name="Sudalaimuthuasari N."/>
            <person name="Sarfraz B."/>
            <person name="Tuyisabe J.D."/>
            <person name="Mugisha Ntwali L.D.M."/>
            <person name="Ali A.I.A.A."/>
            <person name="Almansoori S.Z.A."/>
            <person name="Alajami H.S.A."/>
            <person name="Almeqbaali A.A.S."/>
            <person name="Kundu B."/>
            <person name="Saeed E.E."/>
            <person name="Sukumarinath V."/>
            <person name="Mishra A.K."/>
            <person name="Hazzouri K.M."/>
            <person name="Almaskari R."/>
            <person name="Sharma A.K."/>
            <person name="Amiri K.M.A."/>
        </authorList>
    </citation>
    <scope>NUCLEOTIDE SEQUENCE [LARGE SCALE GENOMIC DNA]</scope>
    <source>
        <strain evidence="4">kcgeb_sd</strain>
    </source>
</reference>
<comment type="subcellular location">
    <subcellularLocation>
        <location evidence="2">Cell membrane</location>
        <topology evidence="2">Lipid-anchor</topology>
    </subcellularLocation>
</comment>
<dbReference type="EMBL" id="CP144918">
    <property type="protein sequence ID" value="WWA47431.1"/>
    <property type="molecule type" value="Genomic_DNA"/>
</dbReference>
<evidence type="ECO:0000256" key="2">
    <source>
        <dbReference type="RuleBase" id="RU362097"/>
    </source>
</evidence>
<keyword evidence="2" id="KW-0812">Transmembrane</keyword>
<gene>
    <name evidence="3" type="ORF">V5F89_00520</name>
</gene>
<comment type="similarity">
    <text evidence="1 2">Belongs to the outer membrane factor (OMF) (TC 1.B.17) family.</text>
</comment>
<dbReference type="PANTHER" id="PTHR30203">
    <property type="entry name" value="OUTER MEMBRANE CATION EFFLUX PROTEIN"/>
    <property type="match status" value="1"/>
</dbReference>
<dbReference type="InterPro" id="IPR003423">
    <property type="entry name" value="OMP_efflux"/>
</dbReference>
<evidence type="ECO:0000256" key="1">
    <source>
        <dbReference type="ARBA" id="ARBA00007613"/>
    </source>
</evidence>
<keyword evidence="2" id="KW-1134">Transmembrane beta strand</keyword>
<organism evidence="3 4">
    <name type="scientific">Pelagerythrobacter marensis</name>
    <dbReference type="NCBI Taxonomy" id="543877"/>
    <lineage>
        <taxon>Bacteria</taxon>
        <taxon>Pseudomonadati</taxon>
        <taxon>Pseudomonadota</taxon>
        <taxon>Alphaproteobacteria</taxon>
        <taxon>Sphingomonadales</taxon>
        <taxon>Erythrobacteraceae</taxon>
        <taxon>Pelagerythrobacter</taxon>
    </lineage>
</organism>
<dbReference type="InterPro" id="IPR010131">
    <property type="entry name" value="MdtP/NodT-like"/>
</dbReference>
<feature type="chain" id="PRO_5045014464" evidence="2">
    <location>
        <begin position="19"/>
        <end position="481"/>
    </location>
</feature>
<name>A0ABZ2D882_9SPHN</name>
<feature type="signal peptide" evidence="2">
    <location>
        <begin position="1"/>
        <end position="18"/>
    </location>
</feature>
<dbReference type="PANTHER" id="PTHR30203:SF25">
    <property type="entry name" value="OUTER MEMBRANE PROTEIN-RELATED"/>
    <property type="match status" value="1"/>
</dbReference>
<dbReference type="RefSeq" id="WP_338446321.1">
    <property type="nucleotide sequence ID" value="NZ_CP144918.1"/>
</dbReference>
<evidence type="ECO:0000313" key="3">
    <source>
        <dbReference type="EMBL" id="WWA47431.1"/>
    </source>
</evidence>
<keyword evidence="2" id="KW-0564">Palmitate</keyword>
<dbReference type="PROSITE" id="PS51257">
    <property type="entry name" value="PROKAR_LIPOPROTEIN"/>
    <property type="match status" value="1"/>
</dbReference>
<dbReference type="Gene3D" id="1.20.1600.10">
    <property type="entry name" value="Outer membrane efflux proteins (OEP)"/>
    <property type="match status" value="1"/>
</dbReference>
<proteinExistence type="inferred from homology"/>
<dbReference type="NCBIfam" id="TIGR01845">
    <property type="entry name" value="outer_NodT"/>
    <property type="match status" value="1"/>
</dbReference>
<dbReference type="SUPFAM" id="SSF56954">
    <property type="entry name" value="Outer membrane efflux proteins (OEP)"/>
    <property type="match status" value="1"/>
</dbReference>
<keyword evidence="2" id="KW-0472">Membrane</keyword>
<evidence type="ECO:0000313" key="4">
    <source>
        <dbReference type="Proteomes" id="UP001335183"/>
    </source>
</evidence>
<keyword evidence="4" id="KW-1185">Reference proteome</keyword>
<sequence length="481" mass="50868">MIRTFPLFAAGSFLAGCAAVGPDYEAPATAVTDAWIEPVSAGAVDPAWWRQFGDEGLTALIERAMAGSPTVEQARARLAEARANRDAVVGRRLPEVGAQAAATENRIAENGQIPVGQVPGFDPRFSLFDLGFDASWEVDLWGRRTREAQGAEARVGAAEAGLHDVLVVLGAEIARSYMDLREAQASIAQVAASAGAQGELARLTTLRYRAGESSKLDADRAAAEAAVAEQRLADVRARESAAAYRLATLVGEPPEALVPMLRNDGPVPASPETILVGVRSQLLRRRPDVRIAERELAAAVADVGVATADLFPRFSLVGGIGTQSRAAGDLFGSESLRFSLGPTFSWPIFSGGRIRAQIRAADARADVAAARYENAVIEALADSESAINRYLEAQNAEAAAARALAAQREAFALAERRFALGEDDRLSHERARLEMLARQQAFSQARADTARAAIGVFKALGGGWRAGAESAPGPAHRGPQD</sequence>
<keyword evidence="2" id="KW-0732">Signal</keyword>
<keyword evidence="2" id="KW-0449">Lipoprotein</keyword>
<dbReference type="Proteomes" id="UP001335183">
    <property type="component" value="Chromosome"/>
</dbReference>